<keyword evidence="1" id="KW-1133">Transmembrane helix</keyword>
<dbReference type="InterPro" id="IPR008024">
    <property type="entry name" value="YiaAB"/>
</dbReference>
<feature type="transmembrane region" description="Helical" evidence="1">
    <location>
        <begin position="105"/>
        <end position="121"/>
    </location>
</feature>
<proteinExistence type="predicted"/>
<sequence length="147" mass="16030">MENQNVKTSAAFNAASWIALLGGMGAYLVGLWNAQMQLNERGYYFAVLILGLFAAISLQKTVRDRIENVPTTALYYGACLAAFVISLALLVIGLWNAELLLSEKGFYGLAFFLCIYGAIAVQKNVRDSGGRLLGQAREKTDLPDETI</sequence>
<feature type="domain" description="YiaAB two helix" evidence="2">
    <location>
        <begin position="75"/>
        <end position="127"/>
    </location>
</feature>
<reference evidence="3" key="1">
    <citation type="submission" date="2021-01" db="EMBL/GenBank/DDBJ databases">
        <title>Intestinitalea alba gen. nov., sp. nov., a novel genus of the family Enterobacteriaceae, isolated from the gut of the plastic-eating mealworm Tenebrio molitor L.</title>
        <authorList>
            <person name="Yang Y."/>
        </authorList>
    </citation>
    <scope>NUCLEOTIDE SEQUENCE</scope>
    <source>
        <strain evidence="3">BIT-L3</strain>
    </source>
</reference>
<feature type="domain" description="YiaAB two helix" evidence="2">
    <location>
        <begin position="12"/>
        <end position="64"/>
    </location>
</feature>
<protein>
    <recommendedName>
        <fullName evidence="2">YiaAB two helix domain-containing protein</fullName>
    </recommendedName>
</protein>
<dbReference type="Pfam" id="PF05360">
    <property type="entry name" value="YiaAB"/>
    <property type="match status" value="2"/>
</dbReference>
<feature type="transmembrane region" description="Helical" evidence="1">
    <location>
        <begin position="12"/>
        <end position="30"/>
    </location>
</feature>
<dbReference type="GO" id="GO:0006974">
    <property type="term" value="P:DNA damage response"/>
    <property type="evidence" value="ECO:0007669"/>
    <property type="project" value="TreeGrafter"/>
</dbReference>
<evidence type="ECO:0000313" key="3">
    <source>
        <dbReference type="EMBL" id="MBK4717016.1"/>
    </source>
</evidence>
<dbReference type="GO" id="GO:0005886">
    <property type="term" value="C:plasma membrane"/>
    <property type="evidence" value="ECO:0007669"/>
    <property type="project" value="TreeGrafter"/>
</dbReference>
<accession>A0A8K0XY46</accession>
<evidence type="ECO:0000259" key="2">
    <source>
        <dbReference type="Pfam" id="PF05360"/>
    </source>
</evidence>
<comment type="caution">
    <text evidence="3">The sequence shown here is derived from an EMBL/GenBank/DDBJ whole genome shotgun (WGS) entry which is preliminary data.</text>
</comment>
<dbReference type="PANTHER" id="PTHR37290">
    <property type="entry name" value="INNER MEMBRANE PROTEIN YIAA-RELATED"/>
    <property type="match status" value="1"/>
</dbReference>
<organism evidence="3 4">
    <name type="scientific">Tenebrionibacter intestinalis</name>
    <dbReference type="NCBI Taxonomy" id="2799638"/>
    <lineage>
        <taxon>Bacteria</taxon>
        <taxon>Pseudomonadati</taxon>
        <taxon>Pseudomonadota</taxon>
        <taxon>Gammaproteobacteria</taxon>
        <taxon>Enterobacterales</taxon>
        <taxon>Enterobacteriaceae</taxon>
        <taxon>Tenebrionibacter/Tenebrionicola group</taxon>
        <taxon>Tenebrionibacter</taxon>
    </lineage>
</organism>
<dbReference type="EMBL" id="JAEPBH010000073">
    <property type="protein sequence ID" value="MBK4717016.1"/>
    <property type="molecule type" value="Genomic_DNA"/>
</dbReference>
<feature type="transmembrane region" description="Helical" evidence="1">
    <location>
        <begin position="42"/>
        <end position="62"/>
    </location>
</feature>
<dbReference type="RefSeq" id="WP_238715311.1">
    <property type="nucleotide sequence ID" value="NZ_JAEPBH010000073.1"/>
</dbReference>
<keyword evidence="1" id="KW-0472">Membrane</keyword>
<keyword evidence="4" id="KW-1185">Reference proteome</keyword>
<keyword evidence="1" id="KW-0812">Transmembrane</keyword>
<dbReference type="Proteomes" id="UP000659047">
    <property type="component" value="Unassembled WGS sequence"/>
</dbReference>
<evidence type="ECO:0000313" key="4">
    <source>
        <dbReference type="Proteomes" id="UP000659047"/>
    </source>
</evidence>
<dbReference type="AlphaFoldDB" id="A0A8K0XY46"/>
<name>A0A8K0XY46_9ENTR</name>
<feature type="transmembrane region" description="Helical" evidence="1">
    <location>
        <begin position="74"/>
        <end position="93"/>
    </location>
</feature>
<dbReference type="PANTHER" id="PTHR37290:SF1">
    <property type="entry name" value="INNER MEMBRANE PROTEIN YIAA"/>
    <property type="match status" value="1"/>
</dbReference>
<evidence type="ECO:0000256" key="1">
    <source>
        <dbReference type="SAM" id="Phobius"/>
    </source>
</evidence>
<dbReference type="InterPro" id="IPR038972">
    <property type="entry name" value="YiaA-like"/>
</dbReference>
<gene>
    <name evidence="3" type="ORF">JJB97_17160</name>
</gene>
<dbReference type="NCBIfam" id="NF008482">
    <property type="entry name" value="PRK11383.1"/>
    <property type="match status" value="1"/>
</dbReference>